<proteinExistence type="predicted"/>
<keyword evidence="2" id="KW-1185">Reference proteome</keyword>
<accession>A0A0L8VF27</accession>
<dbReference type="Proteomes" id="UP000036958">
    <property type="component" value="Unassembled WGS sequence"/>
</dbReference>
<dbReference type="STRING" id="1409788.NC99_01090"/>
<dbReference type="EMBL" id="LGIA01000006">
    <property type="protein sequence ID" value="KOH47066.1"/>
    <property type="molecule type" value="Genomic_DNA"/>
</dbReference>
<sequence length="104" mass="11830">MTTKEKKIESKNSAIPRLEFLLHDVQMTEEIAEEIRDLQGNNNSAINSEIKQLDEVIDFMTSIHLHGDQVISPERLLDSIATLRWAINRLSIFKANGESNLPSK</sequence>
<dbReference type="RefSeq" id="WP_157624312.1">
    <property type="nucleotide sequence ID" value="NZ_LGIA01000006.1"/>
</dbReference>
<organism evidence="1 2">
    <name type="scientific">Sunxiuqinia dokdonensis</name>
    <dbReference type="NCBI Taxonomy" id="1409788"/>
    <lineage>
        <taxon>Bacteria</taxon>
        <taxon>Pseudomonadati</taxon>
        <taxon>Bacteroidota</taxon>
        <taxon>Bacteroidia</taxon>
        <taxon>Marinilabiliales</taxon>
        <taxon>Prolixibacteraceae</taxon>
        <taxon>Sunxiuqinia</taxon>
    </lineage>
</organism>
<protein>
    <submittedName>
        <fullName evidence="1">Uncharacterized protein</fullName>
    </submittedName>
</protein>
<dbReference type="AlphaFoldDB" id="A0A0L8VF27"/>
<reference evidence="2" key="1">
    <citation type="submission" date="2015-07" db="EMBL/GenBank/DDBJ databases">
        <title>Genome sequencing of Sunxiuqinia dokdonensis strain SK.</title>
        <authorList>
            <person name="Ahn S."/>
            <person name="Kim B.-C."/>
        </authorList>
    </citation>
    <scope>NUCLEOTIDE SEQUENCE [LARGE SCALE GENOMIC DNA]</scope>
    <source>
        <strain evidence="2">SK</strain>
    </source>
</reference>
<evidence type="ECO:0000313" key="1">
    <source>
        <dbReference type="EMBL" id="KOH47066.1"/>
    </source>
</evidence>
<gene>
    <name evidence="1" type="ORF">NC99_01090</name>
</gene>
<evidence type="ECO:0000313" key="2">
    <source>
        <dbReference type="Proteomes" id="UP000036958"/>
    </source>
</evidence>
<comment type="caution">
    <text evidence="1">The sequence shown here is derived from an EMBL/GenBank/DDBJ whole genome shotgun (WGS) entry which is preliminary data.</text>
</comment>
<name>A0A0L8VF27_9BACT</name>